<keyword evidence="2" id="KW-0378">Hydrolase</keyword>
<evidence type="ECO:0000256" key="3">
    <source>
        <dbReference type="ARBA" id="ARBA00023295"/>
    </source>
</evidence>
<evidence type="ECO:0000313" key="5">
    <source>
        <dbReference type="EMBL" id="TCO13821.1"/>
    </source>
</evidence>
<dbReference type="GO" id="GO:0016998">
    <property type="term" value="P:cell wall macromolecule catabolic process"/>
    <property type="evidence" value="ECO:0007669"/>
    <property type="project" value="InterPro"/>
</dbReference>
<comment type="similarity">
    <text evidence="1">Belongs to the glycosyl hydrolase 25 family.</text>
</comment>
<name>A0A4R2GTJ7_9HYPH</name>
<dbReference type="GO" id="GO:0003796">
    <property type="term" value="F:lysozyme activity"/>
    <property type="evidence" value="ECO:0007669"/>
    <property type="project" value="InterPro"/>
</dbReference>
<protein>
    <submittedName>
        <fullName evidence="5">Lysozyme</fullName>
    </submittedName>
</protein>
<dbReference type="RefSeq" id="WP_207906362.1">
    <property type="nucleotide sequence ID" value="NZ_JBHUNN010000002.1"/>
</dbReference>
<keyword evidence="3" id="KW-0326">Glycosidase</keyword>
<keyword evidence="6" id="KW-1185">Reference proteome</keyword>
<dbReference type="PANTHER" id="PTHR34135:SF2">
    <property type="entry name" value="LYSOZYME"/>
    <property type="match status" value="1"/>
</dbReference>
<dbReference type="InterPro" id="IPR017853">
    <property type="entry name" value="GH"/>
</dbReference>
<dbReference type="Pfam" id="PF01183">
    <property type="entry name" value="Glyco_hydro_25"/>
    <property type="match status" value="1"/>
</dbReference>
<evidence type="ECO:0000256" key="4">
    <source>
        <dbReference type="SAM" id="SignalP"/>
    </source>
</evidence>
<dbReference type="AlphaFoldDB" id="A0A4R2GTJ7"/>
<comment type="caution">
    <text evidence="5">The sequence shown here is derived from an EMBL/GenBank/DDBJ whole genome shotgun (WGS) entry which is preliminary data.</text>
</comment>
<accession>A0A4R2GTJ7</accession>
<feature type="signal peptide" evidence="4">
    <location>
        <begin position="1"/>
        <end position="44"/>
    </location>
</feature>
<dbReference type="SMART" id="SM00641">
    <property type="entry name" value="Glyco_25"/>
    <property type="match status" value="1"/>
</dbReference>
<feature type="chain" id="PRO_5020683594" evidence="4">
    <location>
        <begin position="45"/>
        <end position="277"/>
    </location>
</feature>
<dbReference type="EMBL" id="SLWL01000005">
    <property type="protein sequence ID" value="TCO13821.1"/>
    <property type="molecule type" value="Genomic_DNA"/>
</dbReference>
<dbReference type="PROSITE" id="PS51904">
    <property type="entry name" value="GLYCOSYL_HYDROL_F25_2"/>
    <property type="match status" value="1"/>
</dbReference>
<keyword evidence="4" id="KW-0732">Signal</keyword>
<dbReference type="InterPro" id="IPR018077">
    <property type="entry name" value="Glyco_hydro_fam25_subgr"/>
</dbReference>
<sequence length="277" mass="31435">MVRTASRIRSAAALPRAFGKALASKFRARAVAAALVSAVLASCAAEQSSMVFGEMTDARPHPGVVKALKLPVHGIDVSRWQGDIDWRAVRRAGATFAFIKATEGGDHVDPRFLDNWYGARDAGVWRGAYHFVYWCRPAREQVEWFLQHIPNDPDALPPVLDVEWNGHSRTCPKRVSRAEAHEMMEIMLTALHQHTGKRPVIYTDIPFFRDVLQEGGFEQYPLWIRSTAAEPHMRYDRRWYFWQYTTTGRTPGIKGAVDRNAFFGTADMWAKFTRGDL</sequence>
<proteinExistence type="inferred from homology"/>
<evidence type="ECO:0000256" key="2">
    <source>
        <dbReference type="ARBA" id="ARBA00022801"/>
    </source>
</evidence>
<evidence type="ECO:0000313" key="6">
    <source>
        <dbReference type="Proteomes" id="UP000294881"/>
    </source>
</evidence>
<organism evidence="5 6">
    <name type="scientific">Camelimonas lactis</name>
    <dbReference type="NCBI Taxonomy" id="659006"/>
    <lineage>
        <taxon>Bacteria</taxon>
        <taxon>Pseudomonadati</taxon>
        <taxon>Pseudomonadota</taxon>
        <taxon>Alphaproteobacteria</taxon>
        <taxon>Hyphomicrobiales</taxon>
        <taxon>Chelatococcaceae</taxon>
        <taxon>Camelimonas</taxon>
    </lineage>
</organism>
<dbReference type="CDD" id="cd06413">
    <property type="entry name" value="GH25_muramidase_1"/>
    <property type="match status" value="1"/>
</dbReference>
<dbReference type="Proteomes" id="UP000294881">
    <property type="component" value="Unassembled WGS sequence"/>
</dbReference>
<reference evidence="5 6" key="1">
    <citation type="submission" date="2019-03" db="EMBL/GenBank/DDBJ databases">
        <title>Genomic Encyclopedia of Type Strains, Phase IV (KMG-IV): sequencing the most valuable type-strain genomes for metagenomic binning, comparative biology and taxonomic classification.</title>
        <authorList>
            <person name="Goeker M."/>
        </authorList>
    </citation>
    <scope>NUCLEOTIDE SEQUENCE [LARGE SCALE GENOMIC DNA]</scope>
    <source>
        <strain evidence="5 6">DSM 22958</strain>
    </source>
</reference>
<dbReference type="GO" id="GO:0016052">
    <property type="term" value="P:carbohydrate catabolic process"/>
    <property type="evidence" value="ECO:0007669"/>
    <property type="project" value="TreeGrafter"/>
</dbReference>
<dbReference type="SUPFAM" id="SSF51445">
    <property type="entry name" value="(Trans)glycosidases"/>
    <property type="match status" value="1"/>
</dbReference>
<evidence type="ECO:0000256" key="1">
    <source>
        <dbReference type="ARBA" id="ARBA00010646"/>
    </source>
</evidence>
<dbReference type="Gene3D" id="3.20.20.80">
    <property type="entry name" value="Glycosidases"/>
    <property type="match status" value="1"/>
</dbReference>
<dbReference type="InterPro" id="IPR002053">
    <property type="entry name" value="Glyco_hydro_25"/>
</dbReference>
<dbReference type="PANTHER" id="PTHR34135">
    <property type="entry name" value="LYSOZYME"/>
    <property type="match status" value="1"/>
</dbReference>
<gene>
    <name evidence="5" type="ORF">EV666_105193</name>
</gene>
<dbReference type="GO" id="GO:0009253">
    <property type="term" value="P:peptidoglycan catabolic process"/>
    <property type="evidence" value="ECO:0007669"/>
    <property type="project" value="InterPro"/>
</dbReference>